<keyword evidence="7" id="KW-0489">Methyltransferase</keyword>
<evidence type="ECO:0000256" key="17">
    <source>
        <dbReference type="ARBA" id="ARBA00049075"/>
    </source>
</evidence>
<evidence type="ECO:0000256" key="4">
    <source>
        <dbReference type="ARBA" id="ARBA00018517"/>
    </source>
</evidence>
<dbReference type="GO" id="GO:0036261">
    <property type="term" value="P:7-methylguanosine cap hypermethylation"/>
    <property type="evidence" value="ECO:0000318"/>
    <property type="project" value="GO_Central"/>
</dbReference>
<keyword evidence="6" id="KW-0597">Phosphoprotein</keyword>
<proteinExistence type="inferred from homology"/>
<keyword evidence="10" id="KW-0805">Transcription regulation</keyword>
<dbReference type="EMBL" id="LFYR01000244">
    <property type="protein sequence ID" value="KMZ74735.1"/>
    <property type="molecule type" value="Genomic_DNA"/>
</dbReference>
<dbReference type="Gene3D" id="3.40.50.150">
    <property type="entry name" value="Vaccinia Virus protein VP39"/>
    <property type="match status" value="1"/>
</dbReference>
<evidence type="ECO:0000256" key="12">
    <source>
        <dbReference type="ARBA" id="ARBA00023242"/>
    </source>
</evidence>
<gene>
    <name evidence="23" type="ORF">ZOSMA_122G00020</name>
</gene>
<comment type="function">
    <text evidence="19">Catalyzes the 2 serial methylation steps for the conversion of the 7-monomethylguanosine (m(7)G) caps of snRNAs and snoRNAs to a 2,2,7-trimethylguanosine (m(2,2,7)G) cap structure. The enzyme is specific for guanine, and N7 methylation must precede N2 methylation. Hypermethylation of the m7G cap of U snRNAs leads to their concentration in nuclear foci, their colocalization with coilin and the formation of canonical Cajal bodies (CBs). Plays a role in transcriptional regulation.</text>
</comment>
<dbReference type="PANTHER" id="PTHR14741:SF41">
    <property type="entry name" value="TRIMETHYLGUANOSINE SYNTHASE"/>
    <property type="match status" value="1"/>
</dbReference>
<comment type="subcellular location">
    <subcellularLocation>
        <location evidence="2">Cytoplasm</location>
    </subcellularLocation>
    <subcellularLocation>
        <location evidence="1">Nucleus</location>
        <location evidence="1">Cajal body</location>
    </subcellularLocation>
    <subcellularLocation>
        <location evidence="3">Nucleus</location>
        <location evidence="3">Nucleolus</location>
    </subcellularLocation>
</comment>
<keyword evidence="11" id="KW-0804">Transcription</keyword>
<dbReference type="STRING" id="29655.A0A0K9Q2R6"/>
<reference evidence="24" key="1">
    <citation type="journal article" date="2016" name="Nature">
        <title>The genome of the seagrass Zostera marina reveals angiosperm adaptation to the sea.</title>
        <authorList>
            <person name="Olsen J.L."/>
            <person name="Rouze P."/>
            <person name="Verhelst B."/>
            <person name="Lin Y.-C."/>
            <person name="Bayer T."/>
            <person name="Collen J."/>
            <person name="Dattolo E."/>
            <person name="De Paoli E."/>
            <person name="Dittami S."/>
            <person name="Maumus F."/>
            <person name="Michel G."/>
            <person name="Kersting A."/>
            <person name="Lauritano C."/>
            <person name="Lohaus R."/>
            <person name="Toepel M."/>
            <person name="Tonon T."/>
            <person name="Vanneste K."/>
            <person name="Amirebrahimi M."/>
            <person name="Brakel J."/>
            <person name="Bostroem C."/>
            <person name="Chovatia M."/>
            <person name="Grimwood J."/>
            <person name="Jenkins J.W."/>
            <person name="Jueterbock A."/>
            <person name="Mraz A."/>
            <person name="Stam W.T."/>
            <person name="Tice H."/>
            <person name="Bornberg-Bauer E."/>
            <person name="Green P.J."/>
            <person name="Pearson G.A."/>
            <person name="Procaccini G."/>
            <person name="Duarte C.M."/>
            <person name="Schmutz J."/>
            <person name="Reusch T.B.H."/>
            <person name="Van de Peer Y."/>
        </authorList>
    </citation>
    <scope>NUCLEOTIDE SEQUENCE [LARGE SCALE GENOMIC DNA]</scope>
    <source>
        <strain evidence="24">cv. Finnish</strain>
    </source>
</reference>
<comment type="caution">
    <text evidence="23">The sequence shown here is derived from an EMBL/GenBank/DDBJ whole genome shotgun (WGS) entry which is preliminary data.</text>
</comment>
<evidence type="ECO:0000256" key="19">
    <source>
        <dbReference type="ARBA" id="ARBA00057179"/>
    </source>
</evidence>
<evidence type="ECO:0000256" key="22">
    <source>
        <dbReference type="ARBA" id="ARBA00081504"/>
    </source>
</evidence>
<dbReference type="GO" id="GO:0015030">
    <property type="term" value="C:Cajal body"/>
    <property type="evidence" value="ECO:0007669"/>
    <property type="project" value="UniProtKB-SubCell"/>
</dbReference>
<dbReference type="OMA" id="ISCNIVL"/>
<name>A0A0K9Q2R6_ZOSMR</name>
<evidence type="ECO:0000256" key="1">
    <source>
        <dbReference type="ARBA" id="ARBA00004408"/>
    </source>
</evidence>
<dbReference type="PANTHER" id="PTHR14741">
    <property type="entry name" value="S-ADENOSYLMETHIONINE-DEPENDENT METHYLTRANSFERASE RELATED"/>
    <property type="match status" value="1"/>
</dbReference>
<keyword evidence="24" id="KW-1185">Reference proteome</keyword>
<protein>
    <recommendedName>
        <fullName evidence="4">Trimethylguanosine synthase</fullName>
    </recommendedName>
    <alternativeName>
        <fullName evidence="18">Cap-specific guanine-N(2) methyltransferase</fullName>
    </alternativeName>
    <alternativeName>
        <fullName evidence="21">Nuclear receptor coactivator 6-interacting protein</fullName>
    </alternativeName>
    <alternativeName>
        <fullName evidence="22">PRIP-interacting protein with methyltransferase motif</fullName>
    </alternativeName>
</protein>
<keyword evidence="8" id="KW-0808">Transferase</keyword>
<evidence type="ECO:0000256" key="5">
    <source>
        <dbReference type="ARBA" id="ARBA00022490"/>
    </source>
</evidence>
<sequence length="268" mass="30572">MSSSGDVVHCKKRKRKQEKHYWSPLIAKYWKQRYSLFSLYDKGIAMDEVGWFSVTPESIAQIQARRVLGRCEESSNLVVIDCFAGVGGNAIQFAKTCDRVIAIEIDPVRVEHARNNARVYGVEDKIEFVVGDFFTLAPFLKGDVLFLSPPWGGPSYSKIESFTLDLLKPKDGYSLFQVAQSITPNIIMFLPRNVDVNEVEQLSWLSSPPLNMDIEKNYVGKFFKGITVYFGSLAKIYKAKKKKKKKKKKKEYKTLQAKIEKETEFGGE</sequence>
<evidence type="ECO:0000256" key="13">
    <source>
        <dbReference type="ARBA" id="ARBA00025783"/>
    </source>
</evidence>
<comment type="subunit">
    <text evidence="20">May form homooligomers. Interacts with CREBBP/CBP, EED/WAIT1, EP300/P300, NCOA6/PRIP, PPARBP/PBP and SMN.</text>
</comment>
<accession>A0A0K9Q2R6</accession>
<comment type="similarity">
    <text evidence="13">Belongs to the methyltransferase superfamily. Trimethylguanosine synthase family.</text>
</comment>
<dbReference type="InterPro" id="IPR029063">
    <property type="entry name" value="SAM-dependent_MTases_sf"/>
</dbReference>
<dbReference type="CDD" id="cd02440">
    <property type="entry name" value="AdoMet_MTases"/>
    <property type="match status" value="1"/>
</dbReference>
<evidence type="ECO:0000256" key="2">
    <source>
        <dbReference type="ARBA" id="ARBA00004496"/>
    </source>
</evidence>
<evidence type="ECO:0000256" key="15">
    <source>
        <dbReference type="ARBA" id="ARBA00048740"/>
    </source>
</evidence>
<dbReference type="GO" id="GO:0005737">
    <property type="term" value="C:cytoplasm"/>
    <property type="evidence" value="ECO:0007669"/>
    <property type="project" value="UniProtKB-SubCell"/>
</dbReference>
<comment type="catalytic activity">
    <reaction evidence="15">
        <text>a 5'-end (N(7)-methyl 5'-triphosphoguanosine)-ribonucleoside in snoRNA + S-adenosyl-L-methionine = a 5'-end (N(2),N(7)-dimethyl 5'-triphosphoguanosine)-ribonucleoside in snoRNA + S-adenosyl-L-homocysteine + H(+)</text>
        <dbReference type="Rhea" id="RHEA:78475"/>
        <dbReference type="Rhea" id="RHEA-COMP:19086"/>
        <dbReference type="Rhea" id="RHEA-COMP:19088"/>
        <dbReference type="ChEBI" id="CHEBI:15378"/>
        <dbReference type="ChEBI" id="CHEBI:57856"/>
        <dbReference type="ChEBI" id="CHEBI:59789"/>
        <dbReference type="ChEBI" id="CHEBI:156461"/>
        <dbReference type="ChEBI" id="CHEBI:172880"/>
    </reaction>
    <physiologicalReaction direction="left-to-right" evidence="15">
        <dbReference type="Rhea" id="RHEA:78476"/>
    </physiologicalReaction>
</comment>
<evidence type="ECO:0000256" key="7">
    <source>
        <dbReference type="ARBA" id="ARBA00022603"/>
    </source>
</evidence>
<dbReference type="InterPro" id="IPR019012">
    <property type="entry name" value="RNA_cap_Gua-N2-MeTrfase"/>
</dbReference>
<evidence type="ECO:0000256" key="16">
    <source>
        <dbReference type="ARBA" id="ARBA00048763"/>
    </source>
</evidence>
<evidence type="ECO:0000256" key="21">
    <source>
        <dbReference type="ARBA" id="ARBA00079339"/>
    </source>
</evidence>
<evidence type="ECO:0000256" key="14">
    <source>
        <dbReference type="ARBA" id="ARBA00047418"/>
    </source>
</evidence>
<organism evidence="23 24">
    <name type="scientific">Zostera marina</name>
    <name type="common">Eelgrass</name>
    <dbReference type="NCBI Taxonomy" id="29655"/>
    <lineage>
        <taxon>Eukaryota</taxon>
        <taxon>Viridiplantae</taxon>
        <taxon>Streptophyta</taxon>
        <taxon>Embryophyta</taxon>
        <taxon>Tracheophyta</taxon>
        <taxon>Spermatophyta</taxon>
        <taxon>Magnoliopsida</taxon>
        <taxon>Liliopsida</taxon>
        <taxon>Zosteraceae</taxon>
        <taxon>Zostera</taxon>
    </lineage>
</organism>
<comment type="catalytic activity">
    <reaction evidence="14">
        <text>a 5'-end (N(2),N(7)-dimethyl 5'-triphosphoguanosine)-ribonucleoside in snoRNA + S-adenosyl-L-methionine = a 5'-end (N(2),N(2),N(7)-trimethyl 5'-triphosphoguanosine)-ribonucleoside in snoRNA + S-adenosyl-L-homocysteine + H(+)</text>
        <dbReference type="Rhea" id="RHEA:78507"/>
        <dbReference type="Rhea" id="RHEA-COMP:19088"/>
        <dbReference type="Rhea" id="RHEA-COMP:19090"/>
        <dbReference type="ChEBI" id="CHEBI:15378"/>
        <dbReference type="ChEBI" id="CHEBI:57856"/>
        <dbReference type="ChEBI" id="CHEBI:59789"/>
        <dbReference type="ChEBI" id="CHEBI:167623"/>
        <dbReference type="ChEBI" id="CHEBI:172880"/>
    </reaction>
    <physiologicalReaction direction="left-to-right" evidence="14">
        <dbReference type="Rhea" id="RHEA:78508"/>
    </physiologicalReaction>
</comment>
<evidence type="ECO:0000256" key="20">
    <source>
        <dbReference type="ARBA" id="ARBA00064494"/>
    </source>
</evidence>
<dbReference type="FunFam" id="3.40.50.150:FF:000066">
    <property type="entry name" value="Trimethylguanosine synthase 1"/>
    <property type="match status" value="1"/>
</dbReference>
<keyword evidence="12" id="KW-0539">Nucleus</keyword>
<evidence type="ECO:0000256" key="6">
    <source>
        <dbReference type="ARBA" id="ARBA00022553"/>
    </source>
</evidence>
<evidence type="ECO:0000313" key="24">
    <source>
        <dbReference type="Proteomes" id="UP000036987"/>
    </source>
</evidence>
<dbReference type="AlphaFoldDB" id="A0A0K9Q2R6"/>
<dbReference type="GO" id="GO:0005730">
    <property type="term" value="C:nucleolus"/>
    <property type="evidence" value="ECO:0007669"/>
    <property type="project" value="UniProtKB-SubCell"/>
</dbReference>
<evidence type="ECO:0000256" key="18">
    <source>
        <dbReference type="ARBA" id="ARBA00049790"/>
    </source>
</evidence>
<evidence type="ECO:0000256" key="11">
    <source>
        <dbReference type="ARBA" id="ARBA00023163"/>
    </source>
</evidence>
<keyword evidence="9" id="KW-0949">S-adenosyl-L-methionine</keyword>
<dbReference type="Pfam" id="PF09445">
    <property type="entry name" value="Methyltransf_15"/>
    <property type="match status" value="1"/>
</dbReference>
<dbReference type="OrthoDB" id="194443at2759"/>
<dbReference type="SUPFAM" id="SSF53335">
    <property type="entry name" value="S-adenosyl-L-methionine-dependent methyltransferases"/>
    <property type="match status" value="1"/>
</dbReference>
<keyword evidence="5" id="KW-0963">Cytoplasm</keyword>
<evidence type="ECO:0000256" key="10">
    <source>
        <dbReference type="ARBA" id="ARBA00023015"/>
    </source>
</evidence>
<evidence type="ECO:0000313" key="23">
    <source>
        <dbReference type="EMBL" id="KMZ74735.1"/>
    </source>
</evidence>
<evidence type="ECO:0000256" key="3">
    <source>
        <dbReference type="ARBA" id="ARBA00004604"/>
    </source>
</evidence>
<evidence type="ECO:0000256" key="8">
    <source>
        <dbReference type="ARBA" id="ARBA00022679"/>
    </source>
</evidence>
<dbReference type="GO" id="GO:0005634">
    <property type="term" value="C:nucleus"/>
    <property type="evidence" value="ECO:0000318"/>
    <property type="project" value="GO_Central"/>
</dbReference>
<evidence type="ECO:0000256" key="9">
    <source>
        <dbReference type="ARBA" id="ARBA00022691"/>
    </source>
</evidence>
<dbReference type="Proteomes" id="UP000036987">
    <property type="component" value="Unassembled WGS sequence"/>
</dbReference>
<comment type="catalytic activity">
    <reaction evidence="17">
        <text>a 5'-end (N(7)-methyl 5'-triphosphoguanosine)-ribonucleoside in snRNA + S-adenosyl-L-methionine = a 5'-end (N(2),N(7)-dimethyl 5'-triphosphoguanosine)-ribonucleoside in snRNA + S-adenosyl-L-homocysteine + H(+)</text>
        <dbReference type="Rhea" id="RHEA:78471"/>
        <dbReference type="Rhea" id="RHEA-COMP:19085"/>
        <dbReference type="Rhea" id="RHEA-COMP:19087"/>
        <dbReference type="ChEBI" id="CHEBI:15378"/>
        <dbReference type="ChEBI" id="CHEBI:57856"/>
        <dbReference type="ChEBI" id="CHEBI:59789"/>
        <dbReference type="ChEBI" id="CHEBI:156461"/>
        <dbReference type="ChEBI" id="CHEBI:172880"/>
    </reaction>
    <physiologicalReaction direction="left-to-right" evidence="17">
        <dbReference type="Rhea" id="RHEA:78472"/>
    </physiologicalReaction>
</comment>
<comment type="catalytic activity">
    <reaction evidence="16">
        <text>a 5'-end (N(2),N(7)-dimethyl 5'-triphosphoguanosine)-ribonucleoside in snRNA + S-adenosyl-L-methionine = a 5'-end (N(2),N(2),N(7)-trimethyl 5'-triphosphoguanosine)-ribonucleoside in snRNA + S-adenosyl-L-homocysteine + H(+)</text>
        <dbReference type="Rhea" id="RHEA:78479"/>
        <dbReference type="Rhea" id="RHEA-COMP:19087"/>
        <dbReference type="Rhea" id="RHEA-COMP:19089"/>
        <dbReference type="ChEBI" id="CHEBI:15378"/>
        <dbReference type="ChEBI" id="CHEBI:57856"/>
        <dbReference type="ChEBI" id="CHEBI:59789"/>
        <dbReference type="ChEBI" id="CHEBI:167623"/>
        <dbReference type="ChEBI" id="CHEBI:172880"/>
    </reaction>
    <physiologicalReaction direction="left-to-right" evidence="16">
        <dbReference type="Rhea" id="RHEA:78480"/>
    </physiologicalReaction>
</comment>
<dbReference type="GO" id="GO:0071164">
    <property type="term" value="F:RNA cap trimethylguanosine synthase activity"/>
    <property type="evidence" value="ECO:0000318"/>
    <property type="project" value="GO_Central"/>
</dbReference>